<keyword evidence="2" id="KW-1185">Reference proteome</keyword>
<proteinExistence type="predicted"/>
<gene>
    <name evidence="1" type="ORF">PVAP13_5KG063487</name>
</gene>
<accession>A0A8T0S832</accession>
<feature type="non-terminal residue" evidence="1">
    <location>
        <position position="1"/>
    </location>
</feature>
<sequence>VNRLKQPKYIEVYWPSFKNGRHNMVHWYFASDRIEAHLAYQQNEDFLQSCSGQSSSVASYPIHQGFSLIRNFLLYLS</sequence>
<dbReference type="Proteomes" id="UP000823388">
    <property type="component" value="Chromosome 5K"/>
</dbReference>
<comment type="caution">
    <text evidence="1">The sequence shown here is derived from an EMBL/GenBank/DDBJ whole genome shotgun (WGS) entry which is preliminary data.</text>
</comment>
<name>A0A8T0S832_PANVG</name>
<reference evidence="1" key="1">
    <citation type="submission" date="2020-05" db="EMBL/GenBank/DDBJ databases">
        <title>WGS assembly of Panicum virgatum.</title>
        <authorList>
            <person name="Lovell J.T."/>
            <person name="Jenkins J."/>
            <person name="Shu S."/>
            <person name="Juenger T.E."/>
            <person name="Schmutz J."/>
        </authorList>
    </citation>
    <scope>NUCLEOTIDE SEQUENCE</scope>
    <source>
        <strain evidence="1">AP13</strain>
    </source>
</reference>
<evidence type="ECO:0000313" key="1">
    <source>
        <dbReference type="EMBL" id="KAG2595282.1"/>
    </source>
</evidence>
<dbReference type="EMBL" id="CM029045">
    <property type="protein sequence ID" value="KAG2595282.1"/>
    <property type="molecule type" value="Genomic_DNA"/>
</dbReference>
<protein>
    <submittedName>
        <fullName evidence="1">Uncharacterized protein</fullName>
    </submittedName>
</protein>
<organism evidence="1 2">
    <name type="scientific">Panicum virgatum</name>
    <name type="common">Blackwell switchgrass</name>
    <dbReference type="NCBI Taxonomy" id="38727"/>
    <lineage>
        <taxon>Eukaryota</taxon>
        <taxon>Viridiplantae</taxon>
        <taxon>Streptophyta</taxon>
        <taxon>Embryophyta</taxon>
        <taxon>Tracheophyta</taxon>
        <taxon>Spermatophyta</taxon>
        <taxon>Magnoliopsida</taxon>
        <taxon>Liliopsida</taxon>
        <taxon>Poales</taxon>
        <taxon>Poaceae</taxon>
        <taxon>PACMAD clade</taxon>
        <taxon>Panicoideae</taxon>
        <taxon>Panicodae</taxon>
        <taxon>Paniceae</taxon>
        <taxon>Panicinae</taxon>
        <taxon>Panicum</taxon>
        <taxon>Panicum sect. Hiantes</taxon>
    </lineage>
</organism>
<evidence type="ECO:0000313" key="2">
    <source>
        <dbReference type="Proteomes" id="UP000823388"/>
    </source>
</evidence>
<dbReference type="AlphaFoldDB" id="A0A8T0S832"/>